<dbReference type="Pfam" id="PF20150">
    <property type="entry name" value="2EXR"/>
    <property type="match status" value="1"/>
</dbReference>
<dbReference type="InterPro" id="IPR038883">
    <property type="entry name" value="AN11006-like"/>
</dbReference>
<feature type="domain" description="2EXR" evidence="2">
    <location>
        <begin position="42"/>
        <end position="132"/>
    </location>
</feature>
<feature type="compositionally biased region" description="Polar residues" evidence="1">
    <location>
        <begin position="1"/>
        <end position="17"/>
    </location>
</feature>
<feature type="compositionally biased region" description="Low complexity" evidence="1">
    <location>
        <begin position="18"/>
        <end position="31"/>
    </location>
</feature>
<reference evidence="3 4" key="1">
    <citation type="submission" date="2016-03" db="EMBL/GenBank/DDBJ databases">
        <authorList>
            <person name="Ploux O."/>
        </authorList>
    </citation>
    <scope>NUCLEOTIDE SEQUENCE [LARGE SCALE GENOMIC DNA]</scope>
    <source>
        <strain evidence="3 4">UAMH 11012</strain>
    </source>
</reference>
<evidence type="ECO:0000256" key="1">
    <source>
        <dbReference type="SAM" id="MobiDB-lite"/>
    </source>
</evidence>
<proteinExistence type="predicted"/>
<dbReference type="EMBL" id="FJOG01000038">
    <property type="protein sequence ID" value="CZR66638.1"/>
    <property type="molecule type" value="Genomic_DNA"/>
</dbReference>
<protein>
    <recommendedName>
        <fullName evidence="2">2EXR domain-containing protein</fullName>
    </recommendedName>
</protein>
<keyword evidence="4" id="KW-1185">Reference proteome</keyword>
<evidence type="ECO:0000313" key="4">
    <source>
        <dbReference type="Proteomes" id="UP000184330"/>
    </source>
</evidence>
<dbReference type="PANTHER" id="PTHR42085:SF1">
    <property type="entry name" value="F-BOX DOMAIN-CONTAINING PROTEIN"/>
    <property type="match status" value="1"/>
</dbReference>
<accession>A0A1L7XNN3</accession>
<feature type="region of interest" description="Disordered" evidence="1">
    <location>
        <begin position="277"/>
        <end position="298"/>
    </location>
</feature>
<feature type="compositionally biased region" description="Acidic residues" evidence="1">
    <location>
        <begin position="282"/>
        <end position="298"/>
    </location>
</feature>
<dbReference type="AlphaFoldDB" id="A0A1L7XNN3"/>
<organism evidence="3 4">
    <name type="scientific">Phialocephala subalpina</name>
    <dbReference type="NCBI Taxonomy" id="576137"/>
    <lineage>
        <taxon>Eukaryota</taxon>
        <taxon>Fungi</taxon>
        <taxon>Dikarya</taxon>
        <taxon>Ascomycota</taxon>
        <taxon>Pezizomycotina</taxon>
        <taxon>Leotiomycetes</taxon>
        <taxon>Helotiales</taxon>
        <taxon>Mollisiaceae</taxon>
        <taxon>Phialocephala</taxon>
        <taxon>Phialocephala fortinii species complex</taxon>
    </lineage>
</organism>
<evidence type="ECO:0000259" key="2">
    <source>
        <dbReference type="Pfam" id="PF20150"/>
    </source>
</evidence>
<dbReference type="InterPro" id="IPR045518">
    <property type="entry name" value="2EXR"/>
</dbReference>
<evidence type="ECO:0000313" key="3">
    <source>
        <dbReference type="EMBL" id="CZR66638.1"/>
    </source>
</evidence>
<sequence length="298" mass="33115">MNESPSTSMSNIHSAIMSNSPTTSAPTTDAIPTTATKTLTDFHRFHKLPTELRCRIYELDLVASAPLIVDVPLNYFTIYNTFQSQFSSTNDIPPTSASASSPPPKRWKLALLRSNQQIRSEALPIFYGQNIFSFGSTLPIQHQLRPTSAGRVLFFNHCPATSFSHIRHIQISISLEKIIFTLDVGRKGDVLASALIFAARLPELKILEVKFLGEKPDTGVGFRGVMASVVNALRPVIGAEAMETVRFEDIAWINTTALVRSILRDEAELQGKIKLPERKEELESESESESEEVEEPEE</sequence>
<feature type="region of interest" description="Disordered" evidence="1">
    <location>
        <begin position="1"/>
        <end position="31"/>
    </location>
</feature>
<dbReference type="OrthoDB" id="62952at2759"/>
<gene>
    <name evidence="3" type="ORF">PAC_16539</name>
</gene>
<dbReference type="Proteomes" id="UP000184330">
    <property type="component" value="Unassembled WGS sequence"/>
</dbReference>
<dbReference type="PANTHER" id="PTHR42085">
    <property type="entry name" value="F-BOX DOMAIN-CONTAINING PROTEIN"/>
    <property type="match status" value="1"/>
</dbReference>
<name>A0A1L7XNN3_9HELO</name>